<proteinExistence type="predicted"/>
<protein>
    <submittedName>
        <fullName evidence="3">Esterase-like activity of phytase family protein</fullName>
    </submittedName>
</protein>
<dbReference type="InterPro" id="IPR015943">
    <property type="entry name" value="WD40/YVTN_repeat-like_dom_sf"/>
</dbReference>
<dbReference type="Proteomes" id="UP000326554">
    <property type="component" value="Unassembled WGS sequence"/>
</dbReference>
<dbReference type="SUPFAM" id="SSF101898">
    <property type="entry name" value="NHL repeat"/>
    <property type="match status" value="1"/>
</dbReference>
<keyword evidence="4" id="KW-1185">Reference proteome</keyword>
<gene>
    <name evidence="3" type="ORF">F3S47_14515</name>
</gene>
<dbReference type="Pfam" id="PF13449">
    <property type="entry name" value="Phytase-like"/>
    <property type="match status" value="1"/>
</dbReference>
<dbReference type="EMBL" id="VYQE01000004">
    <property type="protein sequence ID" value="KAA9006975.1"/>
    <property type="molecule type" value="Genomic_DNA"/>
</dbReference>
<accession>A0A5J5GFL5</accession>
<reference evidence="3 4" key="1">
    <citation type="submission" date="2019-09" db="EMBL/GenBank/DDBJ databases">
        <authorList>
            <person name="Park J.-S."/>
            <person name="Choi H.-J."/>
        </authorList>
    </citation>
    <scope>NUCLEOTIDE SEQUENCE [LARGE SCALE GENOMIC DNA]</scope>
    <source>
        <strain evidence="3 4">176SS1-4</strain>
    </source>
</reference>
<feature type="chain" id="PRO_5023843115" evidence="1">
    <location>
        <begin position="19"/>
        <end position="272"/>
    </location>
</feature>
<evidence type="ECO:0000256" key="1">
    <source>
        <dbReference type="SAM" id="SignalP"/>
    </source>
</evidence>
<evidence type="ECO:0000313" key="4">
    <source>
        <dbReference type="Proteomes" id="UP000326554"/>
    </source>
</evidence>
<organism evidence="3 4">
    <name type="scientific">Histidinibacterium aquaticum</name>
    <dbReference type="NCBI Taxonomy" id="2613962"/>
    <lineage>
        <taxon>Bacteria</taxon>
        <taxon>Pseudomonadati</taxon>
        <taxon>Pseudomonadota</taxon>
        <taxon>Alphaproteobacteria</taxon>
        <taxon>Rhodobacterales</taxon>
        <taxon>Paracoccaceae</taxon>
        <taxon>Histidinibacterium</taxon>
    </lineage>
</organism>
<feature type="signal peptide" evidence="1">
    <location>
        <begin position="1"/>
        <end position="18"/>
    </location>
</feature>
<dbReference type="InterPro" id="IPR027372">
    <property type="entry name" value="Phytase-like_dom"/>
</dbReference>
<name>A0A5J5GFL5_9RHOB</name>
<comment type="caution">
    <text evidence="3">The sequence shown here is derived from an EMBL/GenBank/DDBJ whole genome shotgun (WGS) entry which is preliminary data.</text>
</comment>
<dbReference type="AlphaFoldDB" id="A0A5J5GFL5"/>
<dbReference type="RefSeq" id="WP_150445994.1">
    <property type="nucleotide sequence ID" value="NZ_VYQE01000004.1"/>
</dbReference>
<evidence type="ECO:0000259" key="2">
    <source>
        <dbReference type="Pfam" id="PF13449"/>
    </source>
</evidence>
<keyword evidence="1" id="KW-0732">Signal</keyword>
<feature type="domain" description="Phytase-like" evidence="2">
    <location>
        <begin position="31"/>
        <end position="258"/>
    </location>
</feature>
<evidence type="ECO:0000313" key="3">
    <source>
        <dbReference type="EMBL" id="KAA9006975.1"/>
    </source>
</evidence>
<dbReference type="Gene3D" id="2.130.10.10">
    <property type="entry name" value="YVTN repeat-like/Quinoprotein amine dehydrogenase"/>
    <property type="match status" value="1"/>
</dbReference>
<sequence length="272" mass="29935">MIRGLLCALALWPAVACAEATLVARGIWPETGGVSALELTEDGTSAIALSDRGTLLRGRFRREGGILTVVTTERRELEGPPPLAPAGDTEGLALAPDGRLFLSVEGANRVRLQPRAGRPRDLPAPREFSRFRSNAGLEALAVDAAGALWTLPEEPRDGYFPLYRFDRNGWRLRMRLGATEAFRMVGADFGPDGKLYLLQRDFDGIAVRSLVTRIDVRTGEAEEVLRTQRGRHGNLEGLAVWRDSAGSIRLTMVADDNFRRILPTEIAEYRLD</sequence>